<accession>A0ABU0PU85</accession>
<protein>
    <submittedName>
        <fullName evidence="2">Uncharacterized protein</fullName>
    </submittedName>
</protein>
<proteinExistence type="predicted"/>
<evidence type="ECO:0000313" key="3">
    <source>
        <dbReference type="Proteomes" id="UP001243364"/>
    </source>
</evidence>
<feature type="region of interest" description="Disordered" evidence="1">
    <location>
        <begin position="1"/>
        <end position="21"/>
    </location>
</feature>
<keyword evidence="3" id="KW-1185">Reference proteome</keyword>
<feature type="compositionally biased region" description="Basic and acidic residues" evidence="1">
    <location>
        <begin position="1"/>
        <end position="14"/>
    </location>
</feature>
<evidence type="ECO:0000256" key="1">
    <source>
        <dbReference type="SAM" id="MobiDB-lite"/>
    </source>
</evidence>
<reference evidence="2 3" key="1">
    <citation type="submission" date="2023-07" db="EMBL/GenBank/DDBJ databases">
        <title>Comparative genomics of wheat-associated soil bacteria to identify genetic determinants of phenazine resistance.</title>
        <authorList>
            <person name="Mouncey N."/>
        </authorList>
    </citation>
    <scope>NUCLEOTIDE SEQUENCE [LARGE SCALE GENOMIC DNA]</scope>
    <source>
        <strain evidence="2 3">W4I19-2</strain>
    </source>
</reference>
<gene>
    <name evidence="2" type="ORF">QFZ56_000911</name>
</gene>
<dbReference type="EMBL" id="JAUSYA010000001">
    <property type="protein sequence ID" value="MDQ0681948.1"/>
    <property type="molecule type" value="Genomic_DNA"/>
</dbReference>
<evidence type="ECO:0000313" key="2">
    <source>
        <dbReference type="EMBL" id="MDQ0681948.1"/>
    </source>
</evidence>
<sequence length="76" mass="8695">MRRTGGDQRRKGQETRCSQPDHVPFRAECHMHLNHQFQSLTGGMPESRFTVDAQAWVKPFIMTVGRCVEESQAPLP</sequence>
<organism evidence="2 3">
    <name type="scientific">Streptomyces achromogenes</name>
    <dbReference type="NCBI Taxonomy" id="67255"/>
    <lineage>
        <taxon>Bacteria</taxon>
        <taxon>Bacillati</taxon>
        <taxon>Actinomycetota</taxon>
        <taxon>Actinomycetes</taxon>
        <taxon>Kitasatosporales</taxon>
        <taxon>Streptomycetaceae</taxon>
        <taxon>Streptomyces</taxon>
    </lineage>
</organism>
<name>A0ABU0PU85_STRAH</name>
<comment type="caution">
    <text evidence="2">The sequence shown here is derived from an EMBL/GenBank/DDBJ whole genome shotgun (WGS) entry which is preliminary data.</text>
</comment>
<dbReference type="Proteomes" id="UP001243364">
    <property type="component" value="Unassembled WGS sequence"/>
</dbReference>